<gene>
    <name evidence="2" type="ORF">GGR38_003812</name>
</gene>
<comment type="caution">
    <text evidence="2">The sequence shown here is derived from an EMBL/GenBank/DDBJ whole genome shotgun (WGS) entry which is preliminary data.</text>
</comment>
<dbReference type="Gene3D" id="6.10.140.940">
    <property type="match status" value="1"/>
</dbReference>
<dbReference type="Proteomes" id="UP000548867">
    <property type="component" value="Unassembled WGS sequence"/>
</dbReference>
<reference evidence="2 3" key="1">
    <citation type="submission" date="2020-08" db="EMBL/GenBank/DDBJ databases">
        <title>Genomic Encyclopedia of Type Strains, Phase IV (KMG-IV): sequencing the most valuable type-strain genomes for metagenomic binning, comparative biology and taxonomic classification.</title>
        <authorList>
            <person name="Goeker M."/>
        </authorList>
    </citation>
    <scope>NUCLEOTIDE SEQUENCE [LARGE SCALE GENOMIC DNA]</scope>
    <source>
        <strain evidence="2 3">DSM 27057</strain>
    </source>
</reference>
<keyword evidence="3" id="KW-1185">Reference proteome</keyword>
<sequence>MTDYQTEQARDAIGGDKVSKVDPSAWAAPTGTIARTTFAAYAAPAISDPPTKAEVQAVANALQAHSQRLAALVTDLIAAGVI</sequence>
<dbReference type="AlphaFoldDB" id="A0A7W6G852"/>
<protein>
    <submittedName>
        <fullName evidence="2">Uncharacterized protein</fullName>
    </submittedName>
</protein>
<name>A0A7W6G852_9SPHN</name>
<organism evidence="2 3">
    <name type="scientific">Novosphingobium sediminicola</name>
    <dbReference type="NCBI Taxonomy" id="563162"/>
    <lineage>
        <taxon>Bacteria</taxon>
        <taxon>Pseudomonadati</taxon>
        <taxon>Pseudomonadota</taxon>
        <taxon>Alphaproteobacteria</taxon>
        <taxon>Sphingomonadales</taxon>
        <taxon>Sphingomonadaceae</taxon>
        <taxon>Novosphingobium</taxon>
    </lineage>
</organism>
<dbReference type="EMBL" id="JACIDX010000017">
    <property type="protein sequence ID" value="MBB3956845.1"/>
    <property type="molecule type" value="Genomic_DNA"/>
</dbReference>
<evidence type="ECO:0000313" key="3">
    <source>
        <dbReference type="Proteomes" id="UP000548867"/>
    </source>
</evidence>
<feature type="compositionally biased region" description="Basic and acidic residues" evidence="1">
    <location>
        <begin position="8"/>
        <end position="20"/>
    </location>
</feature>
<evidence type="ECO:0000256" key="1">
    <source>
        <dbReference type="SAM" id="MobiDB-lite"/>
    </source>
</evidence>
<proteinExistence type="predicted"/>
<evidence type="ECO:0000313" key="2">
    <source>
        <dbReference type="EMBL" id="MBB3956845.1"/>
    </source>
</evidence>
<accession>A0A7W6G852</accession>
<feature type="region of interest" description="Disordered" evidence="1">
    <location>
        <begin position="1"/>
        <end position="23"/>
    </location>
</feature>